<feature type="compositionally biased region" description="Pro residues" evidence="2">
    <location>
        <begin position="632"/>
        <end position="643"/>
    </location>
</feature>
<keyword evidence="3" id="KW-1133">Transmembrane helix</keyword>
<reference evidence="4 5" key="1">
    <citation type="submission" date="2024-05" db="EMBL/GenBank/DDBJ databases">
        <title>Genome sequencing and assembly of Indian major carp, Cirrhinus mrigala (Hamilton, 1822).</title>
        <authorList>
            <person name="Mohindra V."/>
            <person name="Chowdhury L.M."/>
            <person name="Lal K."/>
            <person name="Jena J.K."/>
        </authorList>
    </citation>
    <scope>NUCLEOTIDE SEQUENCE [LARGE SCALE GENOMIC DNA]</scope>
    <source>
        <strain evidence="4">CM1030</strain>
        <tissue evidence="4">Blood</tissue>
    </source>
</reference>
<evidence type="ECO:0000313" key="4">
    <source>
        <dbReference type="EMBL" id="KAL0152317.1"/>
    </source>
</evidence>
<feature type="compositionally biased region" description="Acidic residues" evidence="2">
    <location>
        <begin position="113"/>
        <end position="122"/>
    </location>
</feature>
<keyword evidence="1" id="KW-0175">Coiled coil</keyword>
<feature type="transmembrane region" description="Helical" evidence="3">
    <location>
        <begin position="697"/>
        <end position="719"/>
    </location>
</feature>
<feature type="compositionally biased region" description="Pro residues" evidence="2">
    <location>
        <begin position="596"/>
        <end position="609"/>
    </location>
</feature>
<dbReference type="EMBL" id="JAMKFB020000189">
    <property type="protein sequence ID" value="KAL0152317.1"/>
    <property type="molecule type" value="Genomic_DNA"/>
</dbReference>
<proteinExistence type="predicted"/>
<accession>A0ABD0MT48</accession>
<organism evidence="4 5">
    <name type="scientific">Cirrhinus mrigala</name>
    <name type="common">Mrigala</name>
    <dbReference type="NCBI Taxonomy" id="683832"/>
    <lineage>
        <taxon>Eukaryota</taxon>
        <taxon>Metazoa</taxon>
        <taxon>Chordata</taxon>
        <taxon>Craniata</taxon>
        <taxon>Vertebrata</taxon>
        <taxon>Euteleostomi</taxon>
        <taxon>Actinopterygii</taxon>
        <taxon>Neopterygii</taxon>
        <taxon>Teleostei</taxon>
        <taxon>Ostariophysi</taxon>
        <taxon>Cypriniformes</taxon>
        <taxon>Cyprinidae</taxon>
        <taxon>Labeoninae</taxon>
        <taxon>Labeonini</taxon>
        <taxon>Cirrhinus</taxon>
    </lineage>
</organism>
<feature type="region of interest" description="Disordered" evidence="2">
    <location>
        <begin position="1"/>
        <end position="31"/>
    </location>
</feature>
<dbReference type="AlphaFoldDB" id="A0ABD0MT48"/>
<feature type="compositionally biased region" description="Low complexity" evidence="2">
    <location>
        <begin position="622"/>
        <end position="631"/>
    </location>
</feature>
<feature type="region of interest" description="Disordered" evidence="2">
    <location>
        <begin position="556"/>
        <end position="609"/>
    </location>
</feature>
<evidence type="ECO:0000256" key="2">
    <source>
        <dbReference type="SAM" id="MobiDB-lite"/>
    </source>
</evidence>
<feature type="region of interest" description="Disordered" evidence="2">
    <location>
        <begin position="622"/>
        <end position="646"/>
    </location>
</feature>
<keyword evidence="3" id="KW-0472">Membrane</keyword>
<feature type="region of interest" description="Disordered" evidence="2">
    <location>
        <begin position="442"/>
        <end position="483"/>
    </location>
</feature>
<feature type="compositionally biased region" description="Basic and acidic residues" evidence="2">
    <location>
        <begin position="16"/>
        <end position="31"/>
    </location>
</feature>
<feature type="coiled-coil region" evidence="1">
    <location>
        <begin position="333"/>
        <end position="369"/>
    </location>
</feature>
<gene>
    <name evidence="4" type="ORF">M9458_052040</name>
</gene>
<feature type="compositionally biased region" description="Basic and acidic residues" evidence="2">
    <location>
        <begin position="123"/>
        <end position="133"/>
    </location>
</feature>
<name>A0ABD0MT48_CIRMR</name>
<keyword evidence="5" id="KW-1185">Reference proteome</keyword>
<feature type="region of interest" description="Disordered" evidence="2">
    <location>
        <begin position="85"/>
        <end position="133"/>
    </location>
</feature>
<evidence type="ECO:0000256" key="3">
    <source>
        <dbReference type="SAM" id="Phobius"/>
    </source>
</evidence>
<keyword evidence="3" id="KW-0812">Transmembrane</keyword>
<feature type="compositionally biased region" description="Low complexity" evidence="2">
    <location>
        <begin position="556"/>
        <end position="565"/>
    </location>
</feature>
<evidence type="ECO:0000313" key="5">
    <source>
        <dbReference type="Proteomes" id="UP001529510"/>
    </source>
</evidence>
<comment type="caution">
    <text evidence="4">The sequence shown here is derived from an EMBL/GenBank/DDBJ whole genome shotgun (WGS) entry which is preliminary data.</text>
</comment>
<feature type="compositionally biased region" description="Basic and acidic residues" evidence="2">
    <location>
        <begin position="85"/>
        <end position="103"/>
    </location>
</feature>
<dbReference type="Proteomes" id="UP001529510">
    <property type="component" value="Unassembled WGS sequence"/>
</dbReference>
<sequence length="728" mass="81319">MVEVSGEMQMEGQVELEEKMKPDVKSRQRKGGEEYLPLDCYKQARIALEMMKTNQEGKTGYEEVLEEMRRKEKEVEAQVEAMEQEIERKNKESGRKIQEENKLERRRSKLFDSNEDVNEGEESFDKGKWDQGRQKGTLRPLAAQLPILIKGAQGQYVPWASQDLEGLVTRLPDIHEGAGKWIRVFEEETMGKLLAVGDIKALLAKTVGGAKMEEILQTASLDRAVNSHNMDGIIFDVFRPAVWQALRAECPIRLDPKSLKGDELKETENPTTYFQRQLKRWKQETEGNPETDPLMATLLRQAVIDAMPPAVKCRLEDVVGLNSKTHKEFCDHVSHAVEQFRKNEQKLKNQEKELQRKLTQLQLEELTKKNKKKIQASVKKEEAEQMSVMSPELCSLAMATALDDATVNSLFWIGANYYHPVDLADTTGLNWREEILWCQETHQPTQSLANPEPSQPTPRLAEPEPRATEPSPMGVTVLSSPTRCESRPQCSRRWMFQTAPPTAPLRLSLELSACLDFPPTHPPTHLPSLCYLLLSALLPQSHHRCPLTAPLLTLSPPSSPSASWLEDPSPPPPASESWTLTRPFDPVAPPRLSAPSSPPSPVGPPAPPGSIIPPAAPWSVVVPPSPQDSTPPAAPRRSVPPAPLGSSSLQLRLRLLPGSSLRRTHPGSFCLLPPLSPPWTLFVVLLPGVHPPPEPPLTLTFCYLLTSTPLFFFFFFLLCEVVPSGRGD</sequence>
<protein>
    <submittedName>
        <fullName evidence="4">Uncharacterized protein</fullName>
    </submittedName>
</protein>
<evidence type="ECO:0000256" key="1">
    <source>
        <dbReference type="SAM" id="Coils"/>
    </source>
</evidence>